<dbReference type="GO" id="GO:0004535">
    <property type="term" value="F:poly(A)-specific ribonuclease activity"/>
    <property type="evidence" value="ECO:0007669"/>
    <property type="project" value="UniProtKB-EC"/>
</dbReference>
<dbReference type="GO" id="GO:0005737">
    <property type="term" value="C:cytoplasm"/>
    <property type="evidence" value="ECO:0007669"/>
    <property type="project" value="UniProtKB-SubCell"/>
</dbReference>
<dbReference type="Gene3D" id="3.80.10.10">
    <property type="entry name" value="Ribonuclease Inhibitor"/>
    <property type="match status" value="1"/>
</dbReference>
<dbReference type="InterPro" id="IPR032675">
    <property type="entry name" value="LRR_dom_sf"/>
</dbReference>
<dbReference type="EMBL" id="JAUCMV010000005">
    <property type="protein sequence ID" value="KAK0398028.1"/>
    <property type="molecule type" value="Genomic_DNA"/>
</dbReference>
<dbReference type="InterPro" id="IPR036691">
    <property type="entry name" value="Endo/exonu/phosph_ase_sf"/>
</dbReference>
<dbReference type="PANTHER" id="PTHR12121:SF100">
    <property type="entry name" value="POLY(A)-SPECIFIC RIBONUCLEASE"/>
    <property type="match status" value="1"/>
</dbReference>
<dbReference type="CDD" id="cd09097">
    <property type="entry name" value="Deadenylase_CCR4"/>
    <property type="match status" value="1"/>
</dbReference>
<evidence type="ECO:0000256" key="6">
    <source>
        <dbReference type="ARBA" id="ARBA00012161"/>
    </source>
</evidence>
<evidence type="ECO:0000256" key="20">
    <source>
        <dbReference type="ARBA" id="ARBA00031469"/>
    </source>
</evidence>
<keyword evidence="13" id="KW-0269">Exonuclease</keyword>
<dbReference type="SUPFAM" id="SSF52058">
    <property type="entry name" value="L domain-like"/>
    <property type="match status" value="1"/>
</dbReference>
<gene>
    <name evidence="25" type="ORF">QR680_002394</name>
</gene>
<dbReference type="GO" id="GO:0003723">
    <property type="term" value="F:RNA binding"/>
    <property type="evidence" value="ECO:0007669"/>
    <property type="project" value="UniProtKB-KW"/>
</dbReference>
<protein>
    <recommendedName>
        <fullName evidence="6">poly(A)-specific ribonuclease</fullName>
        <ecNumber evidence="6">3.1.13.4</ecNumber>
    </recommendedName>
    <alternativeName>
        <fullName evidence="19">Carbon catabolite repressor protein 4</fullName>
    </alternativeName>
    <alternativeName>
        <fullName evidence="20">Cytoplasmic deadenylase</fullName>
    </alternativeName>
    <alternativeName>
        <fullName evidence="21">Glucose-repressible alcohol dehydrogenase transcriptional effector</fullName>
    </alternativeName>
</protein>
<evidence type="ECO:0000256" key="21">
    <source>
        <dbReference type="ARBA" id="ARBA00033317"/>
    </source>
</evidence>
<dbReference type="InterPro" id="IPR050410">
    <property type="entry name" value="CCR4/nocturin_mRNA_transcr"/>
</dbReference>
<evidence type="ECO:0000256" key="4">
    <source>
        <dbReference type="ARBA" id="ARBA00004496"/>
    </source>
</evidence>
<keyword evidence="15" id="KW-0694">RNA-binding</keyword>
<keyword evidence="16" id="KW-0805">Transcription regulation</keyword>
<proteinExistence type="inferred from homology"/>
<evidence type="ECO:0000256" key="18">
    <source>
        <dbReference type="ARBA" id="ARBA00023242"/>
    </source>
</evidence>
<evidence type="ECO:0000256" key="9">
    <source>
        <dbReference type="ARBA" id="ARBA00022722"/>
    </source>
</evidence>
<feature type="region of interest" description="Disordered" evidence="22">
    <location>
        <begin position="96"/>
        <end position="150"/>
    </location>
</feature>
<dbReference type="PROSITE" id="PS51450">
    <property type="entry name" value="LRR"/>
    <property type="match status" value="1"/>
</dbReference>
<dbReference type="SUPFAM" id="SSF56219">
    <property type="entry name" value="DNase I-like"/>
    <property type="match status" value="1"/>
</dbReference>
<keyword evidence="18" id="KW-0539">Nucleus</keyword>
<keyword evidence="26" id="KW-1185">Reference proteome</keyword>
<evidence type="ECO:0000256" key="2">
    <source>
        <dbReference type="ARBA" id="ARBA00001946"/>
    </source>
</evidence>
<keyword evidence="12" id="KW-0378">Hydrolase</keyword>
<comment type="cofactor">
    <cofactor evidence="2">
        <name>Mg(2+)</name>
        <dbReference type="ChEBI" id="CHEBI:18420"/>
    </cofactor>
</comment>
<organism evidence="25 26">
    <name type="scientific">Steinernema hermaphroditum</name>
    <dbReference type="NCBI Taxonomy" id="289476"/>
    <lineage>
        <taxon>Eukaryota</taxon>
        <taxon>Metazoa</taxon>
        <taxon>Ecdysozoa</taxon>
        <taxon>Nematoda</taxon>
        <taxon>Chromadorea</taxon>
        <taxon>Rhabditida</taxon>
        <taxon>Tylenchina</taxon>
        <taxon>Panagrolaimomorpha</taxon>
        <taxon>Strongyloidoidea</taxon>
        <taxon>Steinernematidae</taxon>
        <taxon>Steinernema</taxon>
    </lineage>
</organism>
<comment type="subcellular location">
    <subcellularLocation>
        <location evidence="4">Cytoplasm</location>
    </subcellularLocation>
    <subcellularLocation>
        <location evidence="3">Nucleus</location>
    </subcellularLocation>
</comment>
<keyword evidence="8" id="KW-0433">Leucine-rich repeat</keyword>
<evidence type="ECO:0000256" key="8">
    <source>
        <dbReference type="ARBA" id="ARBA00022614"/>
    </source>
</evidence>
<reference evidence="25" key="1">
    <citation type="submission" date="2023-06" db="EMBL/GenBank/DDBJ databases">
        <title>Genomic analysis of the entomopathogenic nematode Steinernema hermaphroditum.</title>
        <authorList>
            <person name="Schwarz E.M."/>
            <person name="Heppert J.K."/>
            <person name="Baniya A."/>
            <person name="Schwartz H.T."/>
            <person name="Tan C.-H."/>
            <person name="Antoshechkin I."/>
            <person name="Sternberg P.W."/>
            <person name="Goodrich-Blair H."/>
            <person name="Dillman A.R."/>
        </authorList>
    </citation>
    <scope>NUCLEOTIDE SEQUENCE</scope>
    <source>
        <strain evidence="25">PS9179</strain>
        <tissue evidence="25">Whole animal</tissue>
    </source>
</reference>
<comment type="caution">
    <text evidence="25">The sequence shown here is derived from an EMBL/GenBank/DDBJ whole genome shotgun (WGS) entry which is preliminary data.</text>
</comment>
<evidence type="ECO:0000256" key="11">
    <source>
        <dbReference type="ARBA" id="ARBA00022737"/>
    </source>
</evidence>
<feature type="domain" description="Endonuclease/exonuclease/phosphatase" evidence="23">
    <location>
        <begin position="334"/>
        <end position="664"/>
    </location>
</feature>
<evidence type="ECO:0000256" key="14">
    <source>
        <dbReference type="ARBA" id="ARBA00022842"/>
    </source>
</evidence>
<evidence type="ECO:0000259" key="23">
    <source>
        <dbReference type="Pfam" id="PF03372"/>
    </source>
</evidence>
<dbReference type="InterPro" id="IPR005135">
    <property type="entry name" value="Endo/exonuclease/phosphatase"/>
</dbReference>
<dbReference type="AlphaFoldDB" id="A0AA39LI26"/>
<evidence type="ECO:0000313" key="25">
    <source>
        <dbReference type="EMBL" id="KAK0398028.1"/>
    </source>
</evidence>
<feature type="domain" description="Disease resistance R13L4/SHOC-2-like LRR" evidence="24">
    <location>
        <begin position="191"/>
        <end position="273"/>
    </location>
</feature>
<keyword evidence="7" id="KW-0963">Cytoplasm</keyword>
<keyword evidence="9" id="KW-0540">Nuclease</keyword>
<dbReference type="Proteomes" id="UP001175271">
    <property type="component" value="Unassembled WGS sequence"/>
</dbReference>
<dbReference type="InterPro" id="IPR055414">
    <property type="entry name" value="LRR_R13L4/SHOC2-like"/>
</dbReference>
<accession>A0AA39LI26</accession>
<feature type="compositionally biased region" description="Low complexity" evidence="22">
    <location>
        <begin position="124"/>
        <end position="139"/>
    </location>
</feature>
<evidence type="ECO:0000256" key="22">
    <source>
        <dbReference type="SAM" id="MobiDB-lite"/>
    </source>
</evidence>
<evidence type="ECO:0000256" key="12">
    <source>
        <dbReference type="ARBA" id="ARBA00022801"/>
    </source>
</evidence>
<name>A0AA39LI26_9BILA</name>
<comment type="catalytic activity">
    <reaction evidence="1">
        <text>Exonucleolytic cleavage of poly(A) to 5'-AMP.</text>
        <dbReference type="EC" id="3.1.13.4"/>
    </reaction>
</comment>
<evidence type="ECO:0000256" key="13">
    <source>
        <dbReference type="ARBA" id="ARBA00022839"/>
    </source>
</evidence>
<dbReference type="Gene3D" id="3.60.10.10">
    <property type="entry name" value="Endonuclease/exonuclease/phosphatase"/>
    <property type="match status" value="1"/>
</dbReference>
<dbReference type="Pfam" id="PF23598">
    <property type="entry name" value="LRR_14"/>
    <property type="match status" value="1"/>
</dbReference>
<evidence type="ECO:0000256" key="17">
    <source>
        <dbReference type="ARBA" id="ARBA00023163"/>
    </source>
</evidence>
<evidence type="ECO:0000256" key="1">
    <source>
        <dbReference type="ARBA" id="ARBA00001663"/>
    </source>
</evidence>
<dbReference type="EC" id="3.1.13.4" evidence="6"/>
<comment type="similarity">
    <text evidence="5">Belongs to the CCR4/nocturin family.</text>
</comment>
<sequence>MPRSVSFVVVDVAREISLGPGRLNSAWFSPQLLLPQSTKQRSCTLTIRLRILTNNTMCLSAGLSTLLPATRARRRDFCNCPKCNKATKIVEHVDLSESSAHSTGKATSGKATMTDHDSLAPGPSSDNQSNASSSESSSETPTPVNNSDRKRIANGMLRPFKFLSSEEVEQGCTTDWREIVIHGNVKNLNPNLYNFRNLTALFLCKNNLSQLSANVVKLRNLQILDLSFNKIRTLPSQIGDMSQLQQLHLNNNLLRTIPYEIGKLKQLEILNLSDNPLTGEFARLYSSGLDVARFLQFMTSHLSSQCGPPPDRHWVQRDMDHNPYCHSWNNFTVLSYNILCPSYATENAFGYCPSWSLDWNYRKSIILKDIIRFEPDIIALQEVETEQFSVYFCPKLEEYGYSGVFAQKTRAKTMDVQESNRVDGCALFWRKSKFIYEDHKVVEFASLAIKNSNGNEHMLNRVMPKDNVAIACVLQMKGDNMNPKGQHAPEVAYTPMVICNTHMHWDPTYCDVKLIQSMILTKAVTDIVHNVARLFQQSVEEIPLIICGDFNSLPDSGVYEYFTNGFVTRAHHELKGFNDEKVMSTINNVIDDTFCGHGLSLESAIDVNHIPYTNNTADFKGVIDYIFGTSHSLLRLGFLGPIDQDWVYHNKIIGFPHAHIPSDHLPIMCHYALIPRNFQNNGNRPNSHNDYHNNFTLFS</sequence>
<dbReference type="InterPro" id="IPR003591">
    <property type="entry name" value="Leu-rich_rpt_typical-subtyp"/>
</dbReference>
<evidence type="ECO:0000256" key="16">
    <source>
        <dbReference type="ARBA" id="ARBA00023015"/>
    </source>
</evidence>
<evidence type="ECO:0000256" key="10">
    <source>
        <dbReference type="ARBA" id="ARBA00022723"/>
    </source>
</evidence>
<keyword evidence="11" id="KW-0677">Repeat</keyword>
<dbReference type="FunFam" id="3.60.10.10:FF:000002">
    <property type="entry name" value="CCR4-NOT transcription complex subunit 6 like"/>
    <property type="match status" value="1"/>
</dbReference>
<evidence type="ECO:0000256" key="5">
    <source>
        <dbReference type="ARBA" id="ARBA00010774"/>
    </source>
</evidence>
<dbReference type="PANTHER" id="PTHR12121">
    <property type="entry name" value="CARBON CATABOLITE REPRESSOR PROTEIN 4"/>
    <property type="match status" value="1"/>
</dbReference>
<dbReference type="GO" id="GO:0046872">
    <property type="term" value="F:metal ion binding"/>
    <property type="evidence" value="ECO:0007669"/>
    <property type="project" value="UniProtKB-KW"/>
</dbReference>
<dbReference type="GO" id="GO:0005634">
    <property type="term" value="C:nucleus"/>
    <property type="evidence" value="ECO:0007669"/>
    <property type="project" value="UniProtKB-SubCell"/>
</dbReference>
<dbReference type="SMART" id="SM00369">
    <property type="entry name" value="LRR_TYP"/>
    <property type="match status" value="3"/>
</dbReference>
<evidence type="ECO:0000256" key="15">
    <source>
        <dbReference type="ARBA" id="ARBA00022884"/>
    </source>
</evidence>
<feature type="compositionally biased region" description="Polar residues" evidence="22">
    <location>
        <begin position="96"/>
        <end position="111"/>
    </location>
</feature>
<keyword evidence="17" id="KW-0804">Transcription</keyword>
<evidence type="ECO:0000259" key="24">
    <source>
        <dbReference type="Pfam" id="PF23598"/>
    </source>
</evidence>
<dbReference type="Pfam" id="PF03372">
    <property type="entry name" value="Exo_endo_phos"/>
    <property type="match status" value="1"/>
</dbReference>
<dbReference type="InterPro" id="IPR001611">
    <property type="entry name" value="Leu-rich_rpt"/>
</dbReference>
<evidence type="ECO:0000256" key="7">
    <source>
        <dbReference type="ARBA" id="ARBA00022490"/>
    </source>
</evidence>
<evidence type="ECO:0000313" key="26">
    <source>
        <dbReference type="Proteomes" id="UP001175271"/>
    </source>
</evidence>
<evidence type="ECO:0000256" key="19">
    <source>
        <dbReference type="ARBA" id="ARBA00030493"/>
    </source>
</evidence>
<evidence type="ECO:0000256" key="3">
    <source>
        <dbReference type="ARBA" id="ARBA00004123"/>
    </source>
</evidence>
<keyword evidence="10" id="KW-0479">Metal-binding</keyword>
<keyword evidence="14" id="KW-0460">Magnesium</keyword>